<evidence type="ECO:0000313" key="2">
    <source>
        <dbReference type="EMBL" id="AZB23494.1"/>
    </source>
</evidence>
<dbReference type="GeneID" id="99063586"/>
<protein>
    <recommendedName>
        <fullName evidence="1">HEPN AbiJ-N-terminal domain-containing protein</fullName>
    </recommendedName>
</protein>
<feature type="domain" description="HEPN AbiJ-N-terminal" evidence="1">
    <location>
        <begin position="1"/>
        <end position="158"/>
    </location>
</feature>
<keyword evidence="3" id="KW-1185">Reference proteome</keyword>
<dbReference type="Pfam" id="PF18863">
    <property type="entry name" value="AbiJ_NTD4"/>
    <property type="match status" value="1"/>
</dbReference>
<dbReference type="Proteomes" id="UP000271193">
    <property type="component" value="Chromosome"/>
</dbReference>
<dbReference type="AlphaFoldDB" id="A0A3G6TB42"/>
<gene>
    <name evidence="2" type="ORF">EG339_02070</name>
</gene>
<organism evidence="2 3">
    <name type="scientific">Chryseobacterium bernardetii</name>
    <dbReference type="NCBI Taxonomy" id="1241978"/>
    <lineage>
        <taxon>Bacteria</taxon>
        <taxon>Pseudomonadati</taxon>
        <taxon>Bacteroidota</taxon>
        <taxon>Flavobacteriia</taxon>
        <taxon>Flavobacteriales</taxon>
        <taxon>Weeksellaceae</taxon>
        <taxon>Chryseobacterium group</taxon>
        <taxon>Chryseobacterium</taxon>
    </lineage>
</organism>
<dbReference type="KEGG" id="cben:EG339_02070"/>
<evidence type="ECO:0000259" key="1">
    <source>
        <dbReference type="Pfam" id="PF18863"/>
    </source>
</evidence>
<accession>A0A3G6TB42</accession>
<dbReference type="EMBL" id="CP033932">
    <property type="protein sequence ID" value="AZB23494.1"/>
    <property type="molecule type" value="Genomic_DNA"/>
</dbReference>
<reference evidence="3" key="1">
    <citation type="submission" date="2018-11" db="EMBL/GenBank/DDBJ databases">
        <title>Proposal to divide the Flavobacteriaceae and reorganize its genera based on Amino Acid Identity values calculated from whole genome sequences.</title>
        <authorList>
            <person name="Nicholson A.C."/>
            <person name="Gulvik C.A."/>
            <person name="Whitney A.M."/>
            <person name="Humrighouse B.W."/>
            <person name="Bell M."/>
            <person name="Holmes B."/>
            <person name="Steigerwalt A.G."/>
            <person name="Villarma A."/>
            <person name="Sheth M."/>
            <person name="Batra D."/>
            <person name="Pryor J."/>
            <person name="Bernardet J.-F."/>
            <person name="Hugo C."/>
            <person name="Kampfer P."/>
            <person name="Newman J."/>
            <person name="McQuiston J.R."/>
        </authorList>
    </citation>
    <scope>NUCLEOTIDE SEQUENCE [LARGE SCALE GENOMIC DNA]</scope>
    <source>
        <strain evidence="3">G0229</strain>
    </source>
</reference>
<name>A0A3G6TB42_9FLAO</name>
<evidence type="ECO:0000313" key="3">
    <source>
        <dbReference type="Proteomes" id="UP000271193"/>
    </source>
</evidence>
<dbReference type="RefSeq" id="WP_123868642.1">
    <property type="nucleotide sequence ID" value="NZ_CP033932.1"/>
</dbReference>
<proteinExistence type="predicted"/>
<dbReference type="InterPro" id="IPR049503">
    <property type="entry name" value="AbiJ_NTD4"/>
</dbReference>
<sequence>MKFSERIGKNKVKKIIQIDEIDEELKNSLWNAVTFYYWDIVQESFISSNNKTVSTFLTRIWIHYFKRRVDEMPKYFRELHRDIKDFFFNSPWYEVYDFIEFLPSNYNFNNYDDSYNTSFINFCNKILKDELSGYRFVNNMITPITNEEELLSVNAVLQNTDNLQTINLHITRAIELFSERKNPDYRNSIKESISAVEAYCAIITNDQKATLGQALKKLEDKTKIHSALKKAFSNLYGYTSEADGIRHALLEQNDLQQEDAKFMLVSCSAFINYLVDKISRIQQ</sequence>